<accession>A0A0A1TCF2</accession>
<keyword evidence="2" id="KW-1185">Reference proteome</keyword>
<reference evidence="1 2" key="1">
    <citation type="journal article" date="2015" name="Genome Announc.">
        <title>Draft Genome Sequence and Gene Annotation of the Entomopathogenic Fungus Verticillium hemipterigenum.</title>
        <authorList>
            <person name="Horn F."/>
            <person name="Habel A."/>
            <person name="Scharf D.H."/>
            <person name="Dworschak J."/>
            <person name="Brakhage A.A."/>
            <person name="Guthke R."/>
            <person name="Hertweck C."/>
            <person name="Linde J."/>
        </authorList>
    </citation>
    <scope>NUCLEOTIDE SEQUENCE [LARGE SCALE GENOMIC DNA]</scope>
</reference>
<dbReference type="Proteomes" id="UP000039046">
    <property type="component" value="Unassembled WGS sequence"/>
</dbReference>
<evidence type="ECO:0000313" key="2">
    <source>
        <dbReference type="Proteomes" id="UP000039046"/>
    </source>
</evidence>
<dbReference type="STRING" id="1531966.A0A0A1TCF2"/>
<gene>
    <name evidence="1" type="ORF">VHEMI03963</name>
</gene>
<proteinExistence type="predicted"/>
<evidence type="ECO:0000313" key="1">
    <source>
        <dbReference type="EMBL" id="CEJ85931.1"/>
    </source>
</evidence>
<sequence length="282" mass="31311">MANREKFYFYPPTWDFPPEGPLKLGNVLSSIKKPERPLCCLNPSNDCSIFSTEQQSVKLTNDQQQHGKLSVSTKIMSIFGLSVEASPNLQHKNEETFAFDRMKTTQFTPTPGYLQACIDTESVHRFLGATRYRKPVYIITGLKIVTGAQAATLKSRSKGCSVGVEIDATVYSGGMIPLGGGPSVEVQTRKSASTAWENSGDFVFAYRAIRVVVAKATNLVQSEDDYRKGAMLGNEEIEEHRRPALGIANVDWPDIEMHGYDTEQLLDDADVLYCTIPREDDD</sequence>
<protein>
    <submittedName>
        <fullName evidence="1">Uncharacterized protein</fullName>
    </submittedName>
</protein>
<dbReference type="EMBL" id="CDHN01000002">
    <property type="protein sequence ID" value="CEJ85931.1"/>
    <property type="molecule type" value="Genomic_DNA"/>
</dbReference>
<dbReference type="AlphaFoldDB" id="A0A0A1TCF2"/>
<name>A0A0A1TCF2_9HYPO</name>
<dbReference type="HOGENOM" id="CLU_057547_4_2_1"/>
<organism evidence="1 2">
    <name type="scientific">[Torrubiella] hemipterigena</name>
    <dbReference type="NCBI Taxonomy" id="1531966"/>
    <lineage>
        <taxon>Eukaryota</taxon>
        <taxon>Fungi</taxon>
        <taxon>Dikarya</taxon>
        <taxon>Ascomycota</taxon>
        <taxon>Pezizomycotina</taxon>
        <taxon>Sordariomycetes</taxon>
        <taxon>Hypocreomycetidae</taxon>
        <taxon>Hypocreales</taxon>
        <taxon>Clavicipitaceae</taxon>
        <taxon>Clavicipitaceae incertae sedis</taxon>
        <taxon>'Torrubiella' clade</taxon>
    </lineage>
</organism>
<dbReference type="OrthoDB" id="206201at2759"/>